<dbReference type="AlphaFoldDB" id="A0A382AFA6"/>
<accession>A0A382AFA6</accession>
<evidence type="ECO:0000256" key="1">
    <source>
        <dbReference type="ARBA" id="ARBA00022598"/>
    </source>
</evidence>
<dbReference type="Gene3D" id="1.10.10.10">
    <property type="entry name" value="Winged helix-like DNA-binding domain superfamily/Winged helix DNA-binding domain"/>
    <property type="match status" value="1"/>
</dbReference>
<dbReference type="SUPFAM" id="SSF55681">
    <property type="entry name" value="Class II aaRS and biotin synthetases"/>
    <property type="match status" value="1"/>
</dbReference>
<name>A0A382AFA6_9ZZZZ</name>
<feature type="domain" description="BPL/LPL catalytic" evidence="2">
    <location>
        <begin position="83"/>
        <end position="275"/>
    </location>
</feature>
<dbReference type="CDD" id="cd16442">
    <property type="entry name" value="BPL"/>
    <property type="match status" value="1"/>
</dbReference>
<reference evidence="3" key="1">
    <citation type="submission" date="2018-05" db="EMBL/GenBank/DDBJ databases">
        <authorList>
            <person name="Lanie J.A."/>
            <person name="Ng W.-L."/>
            <person name="Kazmierczak K.M."/>
            <person name="Andrzejewski T.M."/>
            <person name="Davidsen T.M."/>
            <person name="Wayne K.J."/>
            <person name="Tettelin H."/>
            <person name="Glass J.I."/>
            <person name="Rusch D."/>
            <person name="Podicherti R."/>
            <person name="Tsui H.-C.T."/>
            <person name="Winkler M.E."/>
        </authorList>
    </citation>
    <scope>NUCLEOTIDE SEQUENCE</scope>
</reference>
<gene>
    <name evidence="3" type="ORF">METZ01_LOCUS152923</name>
</gene>
<dbReference type="Pfam" id="PF03099">
    <property type="entry name" value="BPL_LplA_LipB"/>
    <property type="match status" value="1"/>
</dbReference>
<dbReference type="EMBL" id="UINC01025104">
    <property type="protein sequence ID" value="SVB00069.1"/>
    <property type="molecule type" value="Genomic_DNA"/>
</dbReference>
<protein>
    <recommendedName>
        <fullName evidence="2">BPL/LPL catalytic domain-containing protein</fullName>
    </recommendedName>
</protein>
<dbReference type="GO" id="GO:0004077">
    <property type="term" value="F:biotin--[biotin carboxyl-carrier protein] ligase activity"/>
    <property type="evidence" value="ECO:0007669"/>
    <property type="project" value="InterPro"/>
</dbReference>
<evidence type="ECO:0000313" key="3">
    <source>
        <dbReference type="EMBL" id="SVB00069.1"/>
    </source>
</evidence>
<proteinExistence type="inferred from homology"/>
<dbReference type="SUPFAM" id="SSF46785">
    <property type="entry name" value="Winged helix' DNA-binding domain"/>
    <property type="match status" value="1"/>
</dbReference>
<dbReference type="InterPro" id="IPR013196">
    <property type="entry name" value="HTH_11"/>
</dbReference>
<dbReference type="InterPro" id="IPR036390">
    <property type="entry name" value="WH_DNA-bd_sf"/>
</dbReference>
<dbReference type="InterPro" id="IPR045864">
    <property type="entry name" value="aa-tRNA-synth_II/BPL/LPL"/>
</dbReference>
<dbReference type="PANTHER" id="PTHR12835">
    <property type="entry name" value="BIOTIN PROTEIN LIGASE"/>
    <property type="match status" value="1"/>
</dbReference>
<evidence type="ECO:0000259" key="2">
    <source>
        <dbReference type="PROSITE" id="PS51733"/>
    </source>
</evidence>
<dbReference type="InterPro" id="IPR004143">
    <property type="entry name" value="BPL_LPL_catalytic"/>
</dbReference>
<dbReference type="InterPro" id="IPR030855">
    <property type="entry name" value="Bifunct_BirA"/>
</dbReference>
<dbReference type="GO" id="GO:0005737">
    <property type="term" value="C:cytoplasm"/>
    <property type="evidence" value="ECO:0007669"/>
    <property type="project" value="TreeGrafter"/>
</dbReference>
<organism evidence="3">
    <name type="scientific">marine metagenome</name>
    <dbReference type="NCBI Taxonomy" id="408172"/>
    <lineage>
        <taxon>unclassified sequences</taxon>
        <taxon>metagenomes</taxon>
        <taxon>ecological metagenomes</taxon>
    </lineage>
</organism>
<dbReference type="HAMAP" id="MF_00978">
    <property type="entry name" value="Bifunct_BirA"/>
    <property type="match status" value="1"/>
</dbReference>
<dbReference type="NCBIfam" id="TIGR00121">
    <property type="entry name" value="birA_ligase"/>
    <property type="match status" value="1"/>
</dbReference>
<dbReference type="GO" id="GO:0006355">
    <property type="term" value="P:regulation of DNA-templated transcription"/>
    <property type="evidence" value="ECO:0007669"/>
    <property type="project" value="InterPro"/>
</dbReference>
<sequence length="339" mass="38974">MSKIKLKNMYNSFEKTSMSTLLLLLKSHQTEYLSGQDLSDVLKISRVAIWKYIKKIRSLGYKIESKQHLGYKLTDFTDQLVPWEITDNLRTKLLGKRVYYFETIDSTQAFAIKIAANKIENGTVVMSKRQSEGRGRLNRKWESPNGGIWMSVIMHPKFDIKHIVLMPIATSLALCLAIEKILKIKPELKWPNDLTVHGKKVAGILLDSSIQSNNIEYLVLGIGINFKIKQKKLENMLKKQSNFYGVQTLTKKNERPITLVKEFLCELENILHMINLDQNKKIVNMWTKRSSTIGKKIAYMTDNGKKIGKVIKMDHDGALIISSNKKRERLIVGDISYKN</sequence>
<dbReference type="PROSITE" id="PS51733">
    <property type="entry name" value="BPL_LPL_CATALYTIC"/>
    <property type="match status" value="1"/>
</dbReference>
<dbReference type="PANTHER" id="PTHR12835:SF5">
    <property type="entry name" value="BIOTIN--PROTEIN LIGASE"/>
    <property type="match status" value="1"/>
</dbReference>
<dbReference type="InterPro" id="IPR036388">
    <property type="entry name" value="WH-like_DNA-bd_sf"/>
</dbReference>
<dbReference type="Gene3D" id="3.30.930.10">
    <property type="entry name" value="Bira Bifunctional Protein, Domain 2"/>
    <property type="match status" value="1"/>
</dbReference>
<dbReference type="InterPro" id="IPR004408">
    <property type="entry name" value="Biotin_CoA_COase_ligase"/>
</dbReference>
<dbReference type="Pfam" id="PF08279">
    <property type="entry name" value="HTH_11"/>
    <property type="match status" value="1"/>
</dbReference>
<keyword evidence="1" id="KW-0436">Ligase</keyword>